<accession>A0A1I2PE05</accession>
<protein>
    <submittedName>
        <fullName evidence="1">Peptide/nickel transport system substrate-binding protein/oligopeptide transport system substrate-binding protein</fullName>
    </submittedName>
</protein>
<evidence type="ECO:0000313" key="2">
    <source>
        <dbReference type="Proteomes" id="UP000182635"/>
    </source>
</evidence>
<dbReference type="RefSeq" id="WP_225354869.1">
    <property type="nucleotide sequence ID" value="NZ_AYYL01000001.1"/>
</dbReference>
<sequence>MRCKAVNWTESNTLATADLSNATDTLSFNVLMNTQEGLYRLDKNGTPQLALAKKSQRFKGRQNL</sequence>
<dbReference type="Gene3D" id="3.90.76.10">
    <property type="entry name" value="Dipeptide-binding Protein, Domain 1"/>
    <property type="match status" value="1"/>
</dbReference>
<organism evidence="1 2">
    <name type="scientific">Ligilactobacillus ruminis DSM 20403 = NBRC 102161</name>
    <dbReference type="NCBI Taxonomy" id="1423798"/>
    <lineage>
        <taxon>Bacteria</taxon>
        <taxon>Bacillati</taxon>
        <taxon>Bacillota</taxon>
        <taxon>Bacilli</taxon>
        <taxon>Lactobacillales</taxon>
        <taxon>Lactobacillaceae</taxon>
        <taxon>Ligilactobacillus</taxon>
    </lineage>
</organism>
<dbReference type="GeneID" id="77212758"/>
<gene>
    <name evidence="1" type="ORF">SAMN02910432_00020</name>
</gene>
<dbReference type="Gene3D" id="3.40.190.10">
    <property type="entry name" value="Periplasmic binding protein-like II"/>
    <property type="match status" value="1"/>
</dbReference>
<dbReference type="SUPFAM" id="SSF53850">
    <property type="entry name" value="Periplasmic binding protein-like II"/>
    <property type="match status" value="1"/>
</dbReference>
<dbReference type="Proteomes" id="UP000182635">
    <property type="component" value="Unassembled WGS sequence"/>
</dbReference>
<proteinExistence type="predicted"/>
<reference evidence="2" key="1">
    <citation type="submission" date="2016-10" db="EMBL/GenBank/DDBJ databases">
        <authorList>
            <person name="Varghese N."/>
            <person name="Submissions S."/>
        </authorList>
    </citation>
    <scope>NUCLEOTIDE SEQUENCE [LARGE SCALE GENOMIC DNA]</scope>
    <source>
        <strain evidence="2">DSM 20403</strain>
    </source>
</reference>
<dbReference type="EMBL" id="FOPI01000003">
    <property type="protein sequence ID" value="SFG13760.1"/>
    <property type="molecule type" value="Genomic_DNA"/>
</dbReference>
<evidence type="ECO:0000313" key="1">
    <source>
        <dbReference type="EMBL" id="SFG13760.1"/>
    </source>
</evidence>
<name>A0A1I2PE05_9LACO</name>
<dbReference type="AlphaFoldDB" id="A0A1I2PE05"/>